<organism evidence="8 9">
    <name type="scientific">Tieghemostelium lacteum</name>
    <name type="common">Slime mold</name>
    <name type="synonym">Dictyostelium lacteum</name>
    <dbReference type="NCBI Taxonomy" id="361077"/>
    <lineage>
        <taxon>Eukaryota</taxon>
        <taxon>Amoebozoa</taxon>
        <taxon>Evosea</taxon>
        <taxon>Eumycetozoa</taxon>
        <taxon>Dictyostelia</taxon>
        <taxon>Dictyosteliales</taxon>
        <taxon>Raperosteliaceae</taxon>
        <taxon>Tieghemostelium</taxon>
    </lineage>
</organism>
<gene>
    <name evidence="8" type="ORF">DLAC_11294</name>
</gene>
<comment type="subcellular location">
    <subcellularLocation>
        <location evidence="1">Membrane</location>
        <topology evidence="1">Multi-pass membrane protein</topology>
    </subcellularLocation>
</comment>
<evidence type="ECO:0000256" key="3">
    <source>
        <dbReference type="ARBA" id="ARBA00022692"/>
    </source>
</evidence>
<evidence type="ECO:0000256" key="2">
    <source>
        <dbReference type="ARBA" id="ARBA00009310"/>
    </source>
</evidence>
<dbReference type="PANTHER" id="PTHR21347:SF0">
    <property type="entry name" value="LIPID SCRAMBLASE CLPTM1L"/>
    <property type="match status" value="1"/>
</dbReference>
<comment type="similarity">
    <text evidence="2">Belongs to the CLPTM1 family.</text>
</comment>
<feature type="transmembrane region" description="Helical" evidence="7">
    <location>
        <begin position="426"/>
        <end position="445"/>
    </location>
</feature>
<feature type="transmembrane region" description="Helical" evidence="7">
    <location>
        <begin position="492"/>
        <end position="513"/>
    </location>
</feature>
<keyword evidence="9" id="KW-1185">Reference proteome</keyword>
<accession>A0A151Z3L7</accession>
<dbReference type="GO" id="GO:0016020">
    <property type="term" value="C:membrane"/>
    <property type="evidence" value="ECO:0007669"/>
    <property type="project" value="UniProtKB-SubCell"/>
</dbReference>
<feature type="region of interest" description="Disordered" evidence="6">
    <location>
        <begin position="546"/>
        <end position="609"/>
    </location>
</feature>
<protein>
    <recommendedName>
        <fullName evidence="10">Cleft lip and palate associated transmembrane protein</fullName>
    </recommendedName>
</protein>
<feature type="transmembrane region" description="Helical" evidence="7">
    <location>
        <begin position="308"/>
        <end position="328"/>
    </location>
</feature>
<feature type="transmembrane region" description="Helical" evidence="7">
    <location>
        <begin position="370"/>
        <end position="388"/>
    </location>
</feature>
<evidence type="ECO:0000256" key="1">
    <source>
        <dbReference type="ARBA" id="ARBA00004141"/>
    </source>
</evidence>
<comment type="caution">
    <text evidence="8">The sequence shown here is derived from an EMBL/GenBank/DDBJ whole genome shotgun (WGS) entry which is preliminary data.</text>
</comment>
<keyword evidence="3 7" id="KW-0812">Transmembrane</keyword>
<feature type="compositionally biased region" description="Acidic residues" evidence="6">
    <location>
        <begin position="583"/>
        <end position="592"/>
    </location>
</feature>
<evidence type="ECO:0008006" key="10">
    <source>
        <dbReference type="Google" id="ProtNLM"/>
    </source>
</evidence>
<dbReference type="FunCoup" id="A0A151Z3L7">
    <property type="interactions" value="951"/>
</dbReference>
<keyword evidence="4 7" id="KW-1133">Transmembrane helix</keyword>
<feature type="transmembrane region" description="Helical" evidence="7">
    <location>
        <begin position="344"/>
        <end position="364"/>
    </location>
</feature>
<evidence type="ECO:0000313" key="8">
    <source>
        <dbReference type="EMBL" id="KYQ88563.1"/>
    </source>
</evidence>
<dbReference type="InParanoid" id="A0A151Z3L7"/>
<evidence type="ECO:0000313" key="9">
    <source>
        <dbReference type="Proteomes" id="UP000076078"/>
    </source>
</evidence>
<dbReference type="PANTHER" id="PTHR21347">
    <property type="entry name" value="CLEFT LIP AND PALATE ASSOCIATED TRANSMEMBRANE PROTEIN-RELATED"/>
    <property type="match status" value="1"/>
</dbReference>
<feature type="transmembrane region" description="Helical" evidence="7">
    <location>
        <begin position="451"/>
        <end position="471"/>
    </location>
</feature>
<feature type="compositionally biased region" description="Basic and acidic residues" evidence="6">
    <location>
        <begin position="556"/>
        <end position="582"/>
    </location>
</feature>
<evidence type="ECO:0000256" key="5">
    <source>
        <dbReference type="ARBA" id="ARBA00023136"/>
    </source>
</evidence>
<name>A0A151Z3L7_TIELA</name>
<dbReference type="Proteomes" id="UP000076078">
    <property type="component" value="Unassembled WGS sequence"/>
</dbReference>
<keyword evidence="5 7" id="KW-0472">Membrane</keyword>
<dbReference type="EMBL" id="LODT01000051">
    <property type="protein sequence ID" value="KYQ88563.1"/>
    <property type="molecule type" value="Genomic_DNA"/>
</dbReference>
<proteinExistence type="inferred from homology"/>
<sequence>MQANQGQQQQQGGGLFPQWLTTFLRFLFMYYLMTSVISKFFGGQQTPTQAIFNSTTGNHTSLPPNFVQPNGTLVNAWLTQTPFSYKVYLSDSDKTIGKWLIWEETGLTYDYEESNNRYFNYTFNTPKYMQNNESLYAHIIINKGPYLNQPRSSLHRVHQLNVYAPRPKPKGKNLLSNNEVEEPVVVYDKNELISYFKPTMICNLIIDHNNYPPGSLPVEVVSLFNISAKEGKFYPTVYMNDFWVFKEHLIPLNETVEELTLQMSFYPMSMFKWQIQLQMEKSFEMQKSFGADDIADDFKRMVSETNPYLFGLTMVVSLLHTIFEFLAFKNDIQFWKNNKSMEGLSVRTITLHTICQMVIFLYLLDNDTSMMILASCGFGLLIEIWKIGKAMIVQVQWRGMIPVIKFENKKSYTSKTKQYDDMAMKYLSWLLIPLVLGTSVYSLVYHEYKNWYSFVLSSLVRTIYTFEFIMMTPQLFINYKLKSVSHLPWRVFMYRALNTFIDDLFAFIIKMPLMHRLSCLRDDIIFIVYLYQRWIYPVDPKRSHYGGDYDEDQDQDQDKKSIEQSSSTKDKKKENEDKVDKEEEKEDEEEVEEKPKEKTVRKRKSKKEE</sequence>
<reference evidence="8 9" key="1">
    <citation type="submission" date="2015-12" db="EMBL/GenBank/DDBJ databases">
        <title>Dictyostelia acquired genes for synthesis and detection of signals that induce cell-type specialization by lateral gene transfer from prokaryotes.</title>
        <authorList>
            <person name="Gloeckner G."/>
            <person name="Schaap P."/>
        </authorList>
    </citation>
    <scope>NUCLEOTIDE SEQUENCE [LARGE SCALE GENOMIC DNA]</scope>
    <source>
        <strain evidence="8 9">TK</strain>
    </source>
</reference>
<dbReference type="STRING" id="361077.A0A151Z3L7"/>
<dbReference type="InterPro" id="IPR008429">
    <property type="entry name" value="CLPTM1"/>
</dbReference>
<dbReference type="OMA" id="TLWAHFY"/>
<dbReference type="OrthoDB" id="378564at2759"/>
<evidence type="ECO:0000256" key="4">
    <source>
        <dbReference type="ARBA" id="ARBA00022989"/>
    </source>
</evidence>
<evidence type="ECO:0000256" key="7">
    <source>
        <dbReference type="SAM" id="Phobius"/>
    </source>
</evidence>
<dbReference type="Pfam" id="PF05602">
    <property type="entry name" value="CLPTM1"/>
    <property type="match status" value="1"/>
</dbReference>
<dbReference type="GO" id="GO:0012505">
    <property type="term" value="C:endomembrane system"/>
    <property type="evidence" value="ECO:0007669"/>
    <property type="project" value="TreeGrafter"/>
</dbReference>
<dbReference type="AlphaFoldDB" id="A0A151Z3L7"/>
<evidence type="ECO:0000256" key="6">
    <source>
        <dbReference type="SAM" id="MobiDB-lite"/>
    </source>
</evidence>
<feature type="compositionally biased region" description="Basic residues" evidence="6">
    <location>
        <begin position="599"/>
        <end position="609"/>
    </location>
</feature>